<protein>
    <submittedName>
        <fullName evidence="1">Uncharacterized protein</fullName>
    </submittedName>
</protein>
<dbReference type="EMBL" id="OV725077">
    <property type="protein sequence ID" value="CAH1391043.1"/>
    <property type="molecule type" value="Genomic_DNA"/>
</dbReference>
<sequence length="106" mass="12818">MGINKYIHINIINLFYRDFSFLQKTINQKHWRETTEQKEKEKGWKCIEQLAFHVNSCHVLRNSHFVIFIFFPSLLSYRFPLFNGAERCPFNLILFCKFTCMICMIS</sequence>
<reference evidence="1" key="1">
    <citation type="submission" date="2022-01" db="EMBL/GenBank/DDBJ databases">
        <authorList>
            <person name="King R."/>
        </authorList>
    </citation>
    <scope>NUCLEOTIDE SEQUENCE</scope>
</reference>
<keyword evidence="2" id="KW-1185">Reference proteome</keyword>
<evidence type="ECO:0000313" key="2">
    <source>
        <dbReference type="Proteomes" id="UP001152798"/>
    </source>
</evidence>
<feature type="non-terminal residue" evidence="1">
    <location>
        <position position="106"/>
    </location>
</feature>
<name>A0A9P0E6Z8_NEZVI</name>
<evidence type="ECO:0000313" key="1">
    <source>
        <dbReference type="EMBL" id="CAH1391043.1"/>
    </source>
</evidence>
<dbReference type="Proteomes" id="UP001152798">
    <property type="component" value="Chromosome 1"/>
</dbReference>
<gene>
    <name evidence="1" type="ORF">NEZAVI_LOCUS2133</name>
</gene>
<dbReference type="AlphaFoldDB" id="A0A9P0E6Z8"/>
<proteinExistence type="predicted"/>
<accession>A0A9P0E6Z8</accession>
<organism evidence="1 2">
    <name type="scientific">Nezara viridula</name>
    <name type="common">Southern green stink bug</name>
    <name type="synonym">Cimex viridulus</name>
    <dbReference type="NCBI Taxonomy" id="85310"/>
    <lineage>
        <taxon>Eukaryota</taxon>
        <taxon>Metazoa</taxon>
        <taxon>Ecdysozoa</taxon>
        <taxon>Arthropoda</taxon>
        <taxon>Hexapoda</taxon>
        <taxon>Insecta</taxon>
        <taxon>Pterygota</taxon>
        <taxon>Neoptera</taxon>
        <taxon>Paraneoptera</taxon>
        <taxon>Hemiptera</taxon>
        <taxon>Heteroptera</taxon>
        <taxon>Panheteroptera</taxon>
        <taxon>Pentatomomorpha</taxon>
        <taxon>Pentatomoidea</taxon>
        <taxon>Pentatomidae</taxon>
        <taxon>Pentatominae</taxon>
        <taxon>Nezara</taxon>
    </lineage>
</organism>